<sequence length="371" mass="41859">MPELARLPLTVVATPIVGAAVRPPRPLKPRKEEAARKLRGVRSVRLGKCDDEEELFDAVVVANGHYLQPRVPSVQGQEAWTGRQMHSHSYRTPEPFRGEVVVVGCGESGKDIAMDLRGVAKEVHLVAKSMEDVTPGLAKVLAKHGTNLHIRLRLERLCEDGRAVFGDGSGVLVDAVVYCTGYDYSFPFPDTAGAVTVDDNRVGPLFEHVFPPSLAPSLSFIGIPIKVFTPWFFEAQARWVAQVLSGKRTLPSEDEMLRSVEEWYRSRETTGTPKKYTHDVSNLDITYMDEFEHKYCDFPRVERWNFELLVASYIDMVENLETFRDDYQDTTPFARVLRSGAWPHTRTMPLSSLVQENSRLVLVNKHNDLHL</sequence>
<reference evidence="1" key="2">
    <citation type="submission" date="2025-09" db="UniProtKB">
        <authorList>
            <consortium name="EnsemblPlants"/>
        </authorList>
    </citation>
    <scope>IDENTIFICATION</scope>
</reference>
<evidence type="ECO:0000313" key="2">
    <source>
        <dbReference type="Proteomes" id="UP001732700"/>
    </source>
</evidence>
<dbReference type="EnsemblPlants" id="AVESA.00010b.r2.2CG0308510.1">
    <property type="protein sequence ID" value="AVESA.00010b.r2.2CG0308510.1.CDS"/>
    <property type="gene ID" value="AVESA.00010b.r2.2CG0308510"/>
</dbReference>
<name>A0ACD5US69_AVESA</name>
<reference evidence="1" key="1">
    <citation type="submission" date="2021-05" db="EMBL/GenBank/DDBJ databases">
        <authorList>
            <person name="Scholz U."/>
            <person name="Mascher M."/>
            <person name="Fiebig A."/>
        </authorList>
    </citation>
    <scope>NUCLEOTIDE SEQUENCE [LARGE SCALE GENOMIC DNA]</scope>
</reference>
<keyword evidence="2" id="KW-1185">Reference proteome</keyword>
<protein>
    <submittedName>
        <fullName evidence="1">Uncharacterized protein</fullName>
    </submittedName>
</protein>
<evidence type="ECO:0000313" key="1">
    <source>
        <dbReference type="EnsemblPlants" id="AVESA.00010b.r2.2CG0308510.1.CDS"/>
    </source>
</evidence>
<proteinExistence type="predicted"/>
<organism evidence="1 2">
    <name type="scientific">Avena sativa</name>
    <name type="common">Oat</name>
    <dbReference type="NCBI Taxonomy" id="4498"/>
    <lineage>
        <taxon>Eukaryota</taxon>
        <taxon>Viridiplantae</taxon>
        <taxon>Streptophyta</taxon>
        <taxon>Embryophyta</taxon>
        <taxon>Tracheophyta</taxon>
        <taxon>Spermatophyta</taxon>
        <taxon>Magnoliopsida</taxon>
        <taxon>Liliopsida</taxon>
        <taxon>Poales</taxon>
        <taxon>Poaceae</taxon>
        <taxon>BOP clade</taxon>
        <taxon>Pooideae</taxon>
        <taxon>Poodae</taxon>
        <taxon>Poeae</taxon>
        <taxon>Poeae Chloroplast Group 1 (Aveneae type)</taxon>
        <taxon>Aveninae</taxon>
        <taxon>Avena</taxon>
    </lineage>
</organism>
<accession>A0ACD5US69</accession>
<dbReference type="Proteomes" id="UP001732700">
    <property type="component" value="Chromosome 2C"/>
</dbReference>